<organism evidence="2 3">
    <name type="scientific">Faecalibacterium cf. prausnitzii KLE1255</name>
    <dbReference type="NCBI Taxonomy" id="748224"/>
    <lineage>
        <taxon>Bacteria</taxon>
        <taxon>Bacillati</taxon>
        <taxon>Bacillota</taxon>
        <taxon>Clostridia</taxon>
        <taxon>Eubacteriales</taxon>
        <taxon>Oscillospiraceae</taxon>
        <taxon>Faecalibacterium</taxon>
    </lineage>
</organism>
<evidence type="ECO:0000313" key="3">
    <source>
        <dbReference type="Proteomes" id="UP000006028"/>
    </source>
</evidence>
<reference evidence="2 3" key="1">
    <citation type="submission" date="2010-08" db="EMBL/GenBank/DDBJ databases">
        <authorList>
            <person name="Weinstock G."/>
            <person name="Sodergren E."/>
            <person name="Clifton S."/>
            <person name="Fulton L."/>
            <person name="Fulton B."/>
            <person name="Courtney L."/>
            <person name="Fronick C."/>
            <person name="Harrison M."/>
            <person name="Strong C."/>
            <person name="Farmer C."/>
            <person name="Delahaunty K."/>
            <person name="Markovic C."/>
            <person name="Hall O."/>
            <person name="Minx P."/>
            <person name="Tomlinson C."/>
            <person name="Mitreva M."/>
            <person name="Hou S."/>
            <person name="Chen J."/>
            <person name="Wollam A."/>
            <person name="Pepin K.H."/>
            <person name="Johnson M."/>
            <person name="Bhonagiri V."/>
            <person name="Zhang X."/>
            <person name="Suruliraj S."/>
            <person name="Warren W."/>
            <person name="Chinwalla A."/>
            <person name="Mardis E.R."/>
            <person name="Wilson R.K."/>
        </authorList>
    </citation>
    <scope>NUCLEOTIDE SEQUENCE [LARGE SCALE GENOMIC DNA]</scope>
    <source>
        <strain evidence="2 3">KLE1255</strain>
    </source>
</reference>
<feature type="compositionally biased region" description="Acidic residues" evidence="1">
    <location>
        <begin position="23"/>
        <end position="32"/>
    </location>
</feature>
<feature type="region of interest" description="Disordered" evidence="1">
    <location>
        <begin position="1"/>
        <end position="47"/>
    </location>
</feature>
<sequence>MVMETGPSDSARLSSAEAAGAEEAVEAAELDAAELPPQAARRPAAPTAPVTFMKSRREIALLIFVLLLNTENIISHGGSAHTPLYTIMITKQQPKRKTQIADI</sequence>
<gene>
    <name evidence="2" type="ORF">HMPREF9436_01817</name>
</gene>
<name>E2ZJG8_9FIRM</name>
<proteinExistence type="predicted"/>
<accession>E2ZJG8</accession>
<evidence type="ECO:0000313" key="2">
    <source>
        <dbReference type="EMBL" id="EFQ06687.1"/>
    </source>
</evidence>
<dbReference type="BioCyc" id="FCF748224-HMP:GTSS-1873-MONOMER"/>
<comment type="caution">
    <text evidence="2">The sequence shown here is derived from an EMBL/GenBank/DDBJ whole genome shotgun (WGS) entry which is preliminary data.</text>
</comment>
<protein>
    <submittedName>
        <fullName evidence="2">Uncharacterized protein</fullName>
    </submittedName>
</protein>
<dbReference type="Proteomes" id="UP000006028">
    <property type="component" value="Unassembled WGS sequence"/>
</dbReference>
<feature type="compositionally biased region" description="Low complexity" evidence="1">
    <location>
        <begin position="33"/>
        <end position="47"/>
    </location>
</feature>
<dbReference type="EMBL" id="AECU01000146">
    <property type="protein sequence ID" value="EFQ06687.1"/>
    <property type="molecule type" value="Genomic_DNA"/>
</dbReference>
<dbReference type="AlphaFoldDB" id="E2ZJG8"/>
<dbReference type="STRING" id="748224.HMPREF9436_01817"/>
<dbReference type="HOGENOM" id="CLU_2259590_0_0_9"/>
<evidence type="ECO:0000256" key="1">
    <source>
        <dbReference type="SAM" id="MobiDB-lite"/>
    </source>
</evidence>